<dbReference type="PANTHER" id="PTHR10353">
    <property type="entry name" value="GLYCOSYL HYDROLASE"/>
    <property type="match status" value="1"/>
</dbReference>
<keyword evidence="3" id="KW-0378">Hydrolase</keyword>
<keyword evidence="4" id="KW-0326">Glycosidase</keyword>
<dbReference type="GO" id="GO:0016052">
    <property type="term" value="P:carbohydrate catabolic process"/>
    <property type="evidence" value="ECO:0007669"/>
    <property type="project" value="TreeGrafter"/>
</dbReference>
<evidence type="ECO:0000256" key="4">
    <source>
        <dbReference type="ARBA" id="ARBA00023295"/>
    </source>
</evidence>
<protein>
    <recommendedName>
        <fullName evidence="2">beta-glucosidase</fullName>
        <ecNumber evidence="2">3.2.1.21</ecNumber>
    </recommendedName>
</protein>
<dbReference type="InterPro" id="IPR018120">
    <property type="entry name" value="Glyco_hydro_1_AS"/>
</dbReference>
<proteinExistence type="inferred from homology"/>
<name>A0A2Z5G992_9BACT</name>
<dbReference type="InterPro" id="IPR017853">
    <property type="entry name" value="GH"/>
</dbReference>
<dbReference type="Pfam" id="PF00232">
    <property type="entry name" value="Glyco_hydro_1"/>
    <property type="match status" value="1"/>
</dbReference>
<sequence>MQVEGSPYADGGGRSIWAAYEAVSGNIKDGSTNWVADDEYHRYAEDIGHMSELDINAYRFSISWPRVLPQGKGQPNEAALAYYDKLIDALLAAKITPFVTVYHFDYPDALQQQGGWLNADSSKWLADYAHLVASRFSDRVSNWLTINEPNILWGFGAEAGAMPPALKLESAQLAQGCHNLLLGHGRSVQAIRAAAKKPVKVGLPFAGTLSLPASNSAQDIAAARNASFSVEKRAIIPLQPAMIMMNNSWWLDPIYLGHYPTEGYKLFPSAEKLATPADMRLIHQPVDYCAINLYFAPTVKAGADGKPELVPDSPNAPRSHYGWAITPELLYWAPKFLAERYKKPVLITENGISLADAPAADGKVHDPQRTAFLNSYLGAFKRAHQEGVPLAGYFHWSLLDNWEFSQGYLERFGLIYVDRNTQKRIVKDSAFRYKEIIQTNGASL</sequence>
<evidence type="ECO:0000313" key="8">
    <source>
        <dbReference type="Proteomes" id="UP000253606"/>
    </source>
</evidence>
<dbReference type="AlphaFoldDB" id="A0A2Z5G992"/>
<dbReference type="Gene3D" id="3.20.20.80">
    <property type="entry name" value="Glycosidases"/>
    <property type="match status" value="1"/>
</dbReference>
<dbReference type="Proteomes" id="UP000253606">
    <property type="component" value="Chromosome"/>
</dbReference>
<dbReference type="EMBL" id="CP030840">
    <property type="protein sequence ID" value="AXC15135.1"/>
    <property type="molecule type" value="Genomic_DNA"/>
</dbReference>
<comment type="similarity">
    <text evidence="1 6">Belongs to the glycosyl hydrolase 1 family.</text>
</comment>
<evidence type="ECO:0000313" key="7">
    <source>
        <dbReference type="EMBL" id="AXC15135.1"/>
    </source>
</evidence>
<evidence type="ECO:0000256" key="5">
    <source>
        <dbReference type="PROSITE-ProRule" id="PRU10055"/>
    </source>
</evidence>
<evidence type="ECO:0000256" key="3">
    <source>
        <dbReference type="ARBA" id="ARBA00022801"/>
    </source>
</evidence>
<dbReference type="GO" id="GO:0005829">
    <property type="term" value="C:cytosol"/>
    <property type="evidence" value="ECO:0007669"/>
    <property type="project" value="TreeGrafter"/>
</dbReference>
<dbReference type="EC" id="3.2.1.21" evidence="2"/>
<dbReference type="PROSITE" id="PS00572">
    <property type="entry name" value="GLYCOSYL_HYDROL_F1_1"/>
    <property type="match status" value="1"/>
</dbReference>
<evidence type="ECO:0000256" key="1">
    <source>
        <dbReference type="ARBA" id="ARBA00010838"/>
    </source>
</evidence>
<dbReference type="PRINTS" id="PR00131">
    <property type="entry name" value="GLHYDRLASE1"/>
</dbReference>
<keyword evidence="8" id="KW-1185">Reference proteome</keyword>
<gene>
    <name evidence="7" type="ORF">ACPOL_5891</name>
</gene>
<dbReference type="PANTHER" id="PTHR10353:SF36">
    <property type="entry name" value="LP05116P"/>
    <property type="match status" value="1"/>
</dbReference>
<organism evidence="7 8">
    <name type="scientific">Acidisarcina polymorpha</name>
    <dbReference type="NCBI Taxonomy" id="2211140"/>
    <lineage>
        <taxon>Bacteria</taxon>
        <taxon>Pseudomonadati</taxon>
        <taxon>Acidobacteriota</taxon>
        <taxon>Terriglobia</taxon>
        <taxon>Terriglobales</taxon>
        <taxon>Acidobacteriaceae</taxon>
        <taxon>Acidisarcina</taxon>
    </lineage>
</organism>
<reference evidence="7 8" key="1">
    <citation type="journal article" date="2018" name="Front. Microbiol.">
        <title>Hydrolytic Capabilities as a Key to Environmental Success: Chitinolytic and Cellulolytic Acidobacteria From Acidic Sub-arctic Soils and Boreal Peatlands.</title>
        <authorList>
            <person name="Belova S.E."/>
            <person name="Ravin N.V."/>
            <person name="Pankratov T.A."/>
            <person name="Rakitin A.L."/>
            <person name="Ivanova A.A."/>
            <person name="Beletsky A.V."/>
            <person name="Mardanov A.V."/>
            <person name="Sinninghe Damste J.S."/>
            <person name="Dedysh S.N."/>
        </authorList>
    </citation>
    <scope>NUCLEOTIDE SEQUENCE [LARGE SCALE GENOMIC DNA]</scope>
    <source>
        <strain evidence="7 8">SBC82</strain>
    </source>
</reference>
<feature type="active site" description="Nucleophile" evidence="5">
    <location>
        <position position="349"/>
    </location>
</feature>
<dbReference type="KEGG" id="abas:ACPOL_5891"/>
<dbReference type="InterPro" id="IPR001360">
    <property type="entry name" value="Glyco_hydro_1"/>
</dbReference>
<evidence type="ECO:0000256" key="2">
    <source>
        <dbReference type="ARBA" id="ARBA00012744"/>
    </source>
</evidence>
<accession>A0A2Z5G992</accession>
<dbReference type="GO" id="GO:0008422">
    <property type="term" value="F:beta-glucosidase activity"/>
    <property type="evidence" value="ECO:0007669"/>
    <property type="project" value="UniProtKB-EC"/>
</dbReference>
<evidence type="ECO:0000256" key="6">
    <source>
        <dbReference type="RuleBase" id="RU003690"/>
    </source>
</evidence>
<dbReference type="SUPFAM" id="SSF51445">
    <property type="entry name" value="(Trans)glycosidases"/>
    <property type="match status" value="1"/>
</dbReference>